<dbReference type="AlphaFoldDB" id="A0A6S6QXJ5"/>
<dbReference type="RefSeq" id="WP_222875844.1">
    <property type="nucleotide sequence ID" value="NZ_AP023361.1"/>
</dbReference>
<keyword evidence="1" id="KW-0732">Signal</keyword>
<evidence type="ECO:0000313" key="5">
    <source>
        <dbReference type="EMBL" id="BCJ92255.1"/>
    </source>
</evidence>
<proteinExistence type="predicted"/>
<organism evidence="5 6">
    <name type="scientific">Terrihabitans soli</name>
    <dbReference type="NCBI Taxonomy" id="708113"/>
    <lineage>
        <taxon>Bacteria</taxon>
        <taxon>Pseudomonadati</taxon>
        <taxon>Pseudomonadota</taxon>
        <taxon>Alphaproteobacteria</taxon>
        <taxon>Hyphomicrobiales</taxon>
        <taxon>Terrihabitans</taxon>
    </lineage>
</organism>
<dbReference type="NCBIfam" id="NF037995">
    <property type="entry name" value="TRAP_S1"/>
    <property type="match status" value="1"/>
</dbReference>
<dbReference type="PIRSF" id="PIRSF039026">
    <property type="entry name" value="SiaP"/>
    <property type="match status" value="1"/>
</dbReference>
<dbReference type="EMBL" id="AP023361">
    <property type="protein sequence ID" value="BCJ92255.1"/>
    <property type="molecule type" value="Genomic_DNA"/>
</dbReference>
<dbReference type="Pfam" id="PF03480">
    <property type="entry name" value="DctP"/>
    <property type="match status" value="1"/>
</dbReference>
<evidence type="ECO:0000256" key="2">
    <source>
        <dbReference type="PIRSR" id="PIRSR039026-1"/>
    </source>
</evidence>
<keyword evidence="4" id="KW-0472">Membrane</keyword>
<dbReference type="InterPro" id="IPR006311">
    <property type="entry name" value="TAT_signal"/>
</dbReference>
<dbReference type="PANTHER" id="PTHR33376:SF5">
    <property type="entry name" value="EXTRACYTOPLASMIC SOLUTE RECEPTOR PROTEIN"/>
    <property type="match status" value="1"/>
</dbReference>
<evidence type="ECO:0000256" key="1">
    <source>
        <dbReference type="ARBA" id="ARBA00022729"/>
    </source>
</evidence>
<dbReference type="KEGG" id="tso:IZ6_29900"/>
<dbReference type="InterPro" id="IPR038404">
    <property type="entry name" value="TRAP_DctP_sf"/>
</dbReference>
<dbReference type="PROSITE" id="PS51318">
    <property type="entry name" value="TAT"/>
    <property type="match status" value="1"/>
</dbReference>
<dbReference type="Proteomes" id="UP000515317">
    <property type="component" value="Chromosome"/>
</dbReference>
<dbReference type="InterPro" id="IPR026289">
    <property type="entry name" value="SBP_TakP-like"/>
</dbReference>
<feature type="binding site" evidence="2">
    <location>
        <position position="195"/>
    </location>
    <ligand>
        <name>substrate</name>
    </ligand>
</feature>
<reference evidence="5 6" key="1">
    <citation type="submission" date="2020-08" db="EMBL/GenBank/DDBJ databases">
        <title>Genome sequence of Rhizobiales bacterium strain IZ6.</title>
        <authorList>
            <person name="Nakai R."/>
            <person name="Naganuma T."/>
        </authorList>
    </citation>
    <scope>NUCLEOTIDE SEQUENCE [LARGE SCALE GENOMIC DNA]</scope>
    <source>
        <strain evidence="5 6">IZ6</strain>
    </source>
</reference>
<feature type="binding site" evidence="3">
    <location>
        <position position="233"/>
    </location>
    <ligand>
        <name>Na(+)</name>
        <dbReference type="ChEBI" id="CHEBI:29101"/>
    </ligand>
</feature>
<dbReference type="GO" id="GO:0031317">
    <property type="term" value="C:tripartite ATP-independent periplasmic transporter complex"/>
    <property type="evidence" value="ECO:0007669"/>
    <property type="project" value="InterPro"/>
</dbReference>
<evidence type="ECO:0000256" key="3">
    <source>
        <dbReference type="PIRSR" id="PIRSR039026-2"/>
    </source>
</evidence>
<dbReference type="CDD" id="cd13604">
    <property type="entry name" value="PBP2_TRAP_ketoacid_lactate_like"/>
    <property type="match status" value="1"/>
</dbReference>
<name>A0A6S6QXJ5_9HYPH</name>
<evidence type="ECO:0000313" key="6">
    <source>
        <dbReference type="Proteomes" id="UP000515317"/>
    </source>
</evidence>
<dbReference type="PANTHER" id="PTHR33376">
    <property type="match status" value="1"/>
</dbReference>
<feature type="transmembrane region" description="Helical" evidence="4">
    <location>
        <begin position="21"/>
        <end position="41"/>
    </location>
</feature>
<dbReference type="InterPro" id="IPR018389">
    <property type="entry name" value="DctP_fam"/>
</dbReference>
<keyword evidence="4" id="KW-0812">Transmembrane</keyword>
<feature type="binding site" evidence="3">
    <location>
        <position position="232"/>
    </location>
    <ligand>
        <name>substrate</name>
    </ligand>
</feature>
<gene>
    <name evidence="5" type="ORF">IZ6_29900</name>
</gene>
<keyword evidence="3" id="KW-0479">Metal-binding</keyword>
<feature type="binding site" evidence="2">
    <location>
        <position position="174"/>
    </location>
    <ligand>
        <name>substrate</name>
    </ligand>
</feature>
<accession>A0A6S6QXJ5</accession>
<protein>
    <submittedName>
        <fullName evidence="5">C4-dicarboxylate ABC transporter</fullName>
    </submittedName>
</protein>
<evidence type="ECO:0000256" key="4">
    <source>
        <dbReference type="SAM" id="Phobius"/>
    </source>
</evidence>
<feature type="binding site" evidence="3">
    <location>
        <position position="258"/>
    </location>
    <ligand>
        <name>substrate</name>
    </ligand>
</feature>
<dbReference type="Gene3D" id="3.40.190.170">
    <property type="entry name" value="Bacterial extracellular solute-binding protein, family 7"/>
    <property type="match status" value="1"/>
</dbReference>
<dbReference type="GO" id="GO:0046872">
    <property type="term" value="F:metal ion binding"/>
    <property type="evidence" value="ECO:0007669"/>
    <property type="project" value="UniProtKB-KW"/>
</dbReference>
<dbReference type="Gene3D" id="3.40.190.10">
    <property type="entry name" value="Periplasmic binding protein-like II"/>
    <property type="match status" value="1"/>
</dbReference>
<dbReference type="GO" id="GO:0055085">
    <property type="term" value="P:transmembrane transport"/>
    <property type="evidence" value="ECO:0007669"/>
    <property type="project" value="InterPro"/>
</dbReference>
<keyword evidence="6" id="KW-1185">Reference proteome</keyword>
<keyword evidence="4" id="KW-1133">Transmembrane helix</keyword>
<sequence length="379" mass="41300">MSDKIAKAGDPSDTKVKRRDFLTGAAGIAVGGAVLAAPNVARAQAAITLKFQSTWPNKDIFHEYATDFVNRVNAIGEGKVKIELLQAGAVVPAFGVLDAVNTGVLDGGHGVSAYWYGKNKAFSLFGTAPPFGWRANQYLGWLHYGGGNALYNELLQDIMKVNVVGFQSGPMPTQPLGWFKNEIKTPDDLKGIKYRTVGLAADLYKELGTAVTILPGGEIVPALDRGLIDGAEFNNPSSDRVLGFADVSKTYMVQSYHQALEAFEILFNKTKYDGLPKEVQAMIKTSAEAASADMSWKQQERYSKDLQALKDAGVKVIQTPKPVLEAQLAAWDKVIANASADPFFKKVIDSQKAWAKRVVGLQFEIEVDQQMAYDHFFKA</sequence>